<dbReference type="InterPro" id="IPR001757">
    <property type="entry name" value="P_typ_ATPase"/>
</dbReference>
<evidence type="ECO:0000256" key="4">
    <source>
        <dbReference type="ARBA" id="ARBA00022967"/>
    </source>
</evidence>
<dbReference type="GO" id="GO:0005524">
    <property type="term" value="F:ATP binding"/>
    <property type="evidence" value="ECO:0007669"/>
    <property type="project" value="UniProtKB-UniRule"/>
</dbReference>
<dbReference type="InterPro" id="IPR059000">
    <property type="entry name" value="ATPase_P-type_domA"/>
</dbReference>
<keyword evidence="6" id="KW-0472">Membrane</keyword>
<dbReference type="SFLD" id="SFLDS00003">
    <property type="entry name" value="Haloacid_Dehalogenase"/>
    <property type="match status" value="1"/>
</dbReference>
<gene>
    <name evidence="10" type="ORF">H1P_1650010</name>
</gene>
<dbReference type="Gene3D" id="3.40.1110.10">
    <property type="entry name" value="Calcium-transporting ATPase, cytoplasmic domain N"/>
    <property type="match status" value="1"/>
</dbReference>
<dbReference type="GO" id="GO:0016887">
    <property type="term" value="F:ATP hydrolysis activity"/>
    <property type="evidence" value="ECO:0007669"/>
    <property type="project" value="InterPro"/>
</dbReference>
<comment type="subcellular location">
    <subcellularLocation>
        <location evidence="7">Cell membrane</location>
    </subcellularLocation>
    <subcellularLocation>
        <location evidence="1">Membrane</location>
        <topology evidence="1">Multi-pass membrane protein</topology>
    </subcellularLocation>
</comment>
<dbReference type="SUPFAM" id="SSF81653">
    <property type="entry name" value="Calcium ATPase, transduction domain A"/>
    <property type="match status" value="1"/>
</dbReference>
<name>A0A563VMY9_9CYAN</name>
<organism evidence="10 11">
    <name type="scientific">Hyella patelloides LEGE 07179</name>
    <dbReference type="NCBI Taxonomy" id="945734"/>
    <lineage>
        <taxon>Bacteria</taxon>
        <taxon>Bacillati</taxon>
        <taxon>Cyanobacteriota</taxon>
        <taxon>Cyanophyceae</taxon>
        <taxon>Pleurocapsales</taxon>
        <taxon>Hyellaceae</taxon>
        <taxon>Hyella</taxon>
    </lineage>
</organism>
<protein>
    <submittedName>
        <fullName evidence="10">Heavy metal translocating P-type ATPase</fullName>
    </submittedName>
</protein>
<evidence type="ECO:0000256" key="2">
    <source>
        <dbReference type="ARBA" id="ARBA00006024"/>
    </source>
</evidence>
<dbReference type="PANTHER" id="PTHR48085">
    <property type="entry name" value="CADMIUM/ZINC-TRANSPORTING ATPASE HMA2-RELATED"/>
    <property type="match status" value="1"/>
</dbReference>
<accession>A0A563VMY9</accession>
<proteinExistence type="inferred from homology"/>
<dbReference type="NCBIfam" id="TIGR01494">
    <property type="entry name" value="ATPase_P-type"/>
    <property type="match status" value="2"/>
</dbReference>
<feature type="domain" description="P-type ATPase A" evidence="9">
    <location>
        <begin position="271"/>
        <end position="365"/>
    </location>
</feature>
<feature type="compositionally biased region" description="Basic residues" evidence="8">
    <location>
        <begin position="11"/>
        <end position="31"/>
    </location>
</feature>
<dbReference type="SUPFAM" id="SSF56784">
    <property type="entry name" value="HAD-like"/>
    <property type="match status" value="1"/>
</dbReference>
<dbReference type="InterPro" id="IPR023214">
    <property type="entry name" value="HAD_sf"/>
</dbReference>
<dbReference type="GO" id="GO:0019829">
    <property type="term" value="F:ATPase-coupled monoatomic cation transmembrane transporter activity"/>
    <property type="evidence" value="ECO:0007669"/>
    <property type="project" value="InterPro"/>
</dbReference>
<dbReference type="InterPro" id="IPR018303">
    <property type="entry name" value="ATPase_P-typ_P_site"/>
</dbReference>
<keyword evidence="4" id="KW-1278">Translocase</keyword>
<dbReference type="InterPro" id="IPR027256">
    <property type="entry name" value="P-typ_ATPase_IB"/>
</dbReference>
<dbReference type="CDD" id="cd07550">
    <property type="entry name" value="P-type_ATPase_HM"/>
    <property type="match status" value="1"/>
</dbReference>
<dbReference type="PROSITE" id="PS00154">
    <property type="entry name" value="ATPASE_E1_E2"/>
    <property type="match status" value="1"/>
</dbReference>
<dbReference type="Proteomes" id="UP000320055">
    <property type="component" value="Unassembled WGS sequence"/>
</dbReference>
<dbReference type="Pfam" id="PF00702">
    <property type="entry name" value="Hydrolase"/>
    <property type="match status" value="1"/>
</dbReference>
<evidence type="ECO:0000256" key="7">
    <source>
        <dbReference type="RuleBase" id="RU362081"/>
    </source>
</evidence>
<comment type="similarity">
    <text evidence="2 7">Belongs to the cation transport ATPase (P-type) (TC 3.A.3) family. Type IB subfamily.</text>
</comment>
<evidence type="ECO:0000313" key="11">
    <source>
        <dbReference type="Proteomes" id="UP000320055"/>
    </source>
</evidence>
<dbReference type="PRINTS" id="PR00119">
    <property type="entry name" value="CATATPASE"/>
</dbReference>
<keyword evidence="7" id="KW-0067">ATP-binding</keyword>
<dbReference type="Gene3D" id="3.40.50.1000">
    <property type="entry name" value="HAD superfamily/HAD-like"/>
    <property type="match status" value="1"/>
</dbReference>
<keyword evidence="11" id="KW-1185">Reference proteome</keyword>
<dbReference type="PANTHER" id="PTHR48085:SF5">
    <property type="entry name" value="CADMIUM_ZINC-TRANSPORTING ATPASE HMA4-RELATED"/>
    <property type="match status" value="1"/>
</dbReference>
<dbReference type="EMBL" id="CAACVJ010000074">
    <property type="protein sequence ID" value="VEP12788.1"/>
    <property type="molecule type" value="Genomic_DNA"/>
</dbReference>
<dbReference type="InterPro" id="IPR051014">
    <property type="entry name" value="Cation_Transport_ATPase_IB"/>
</dbReference>
<dbReference type="GO" id="GO:0046872">
    <property type="term" value="F:metal ion binding"/>
    <property type="evidence" value="ECO:0007669"/>
    <property type="project" value="UniProtKB-KW"/>
</dbReference>
<keyword evidence="7" id="KW-0479">Metal-binding</keyword>
<evidence type="ECO:0000256" key="6">
    <source>
        <dbReference type="ARBA" id="ARBA00023136"/>
    </source>
</evidence>
<keyword evidence="7" id="KW-0547">Nucleotide-binding</keyword>
<dbReference type="Pfam" id="PF00122">
    <property type="entry name" value="E1-E2_ATPase"/>
    <property type="match status" value="1"/>
</dbReference>
<reference evidence="10 11" key="1">
    <citation type="submission" date="2019-01" db="EMBL/GenBank/DDBJ databases">
        <authorList>
            <person name="Brito A."/>
        </authorList>
    </citation>
    <scope>NUCLEOTIDE SEQUENCE [LARGE SCALE GENOMIC DNA]</scope>
    <source>
        <strain evidence="10">1</strain>
    </source>
</reference>
<dbReference type="GO" id="GO:0005886">
    <property type="term" value="C:plasma membrane"/>
    <property type="evidence" value="ECO:0007669"/>
    <property type="project" value="UniProtKB-SubCell"/>
</dbReference>
<keyword evidence="7" id="KW-1003">Cell membrane</keyword>
<keyword evidence="5" id="KW-1133">Transmembrane helix</keyword>
<dbReference type="InterPro" id="IPR008250">
    <property type="entry name" value="ATPase_P-typ_transduc_dom_A_sf"/>
</dbReference>
<dbReference type="InterPro" id="IPR044492">
    <property type="entry name" value="P_typ_ATPase_HD_dom"/>
</dbReference>
<evidence type="ECO:0000256" key="3">
    <source>
        <dbReference type="ARBA" id="ARBA00022692"/>
    </source>
</evidence>
<evidence type="ECO:0000256" key="8">
    <source>
        <dbReference type="SAM" id="MobiDB-lite"/>
    </source>
</evidence>
<sequence length="789" mass="86284">MIIRYSSLMAKNKKSKKHQKKTKKQYKKGKKSQKENRELRIEYLNNSLPITDTKKSEVDRPLLSLVHHIPGRVRFRISHLKDHPDYAANLQQFLLAQSGIRGVRVNRVAASVAIVYYYTGDSLTEIASNLAQLIQQAGTTNRQEGIAHPTKNKASELESWSSLALPIFTTIVSWLSNQSRLIWLRPVALASLVAVTLPVVKKASQSLLRDRKINIDCLDLLALSLSYGQGRLATPALVITLHELGDVIRERTARSTETQTADLLDAIGHFAWVIRSEKPVQIKSDLVQPGETVTVYPGEQIPVDGEVLKGLATVDQQQLTGESMPIVANVGTKVYASTLVRSGQIYIRADRVGKQTRAAASMELLQNAPVHDTRMANYAAQVADKLILPSLALAGVVLGVTREPARAASILTLDFVTGIRVSMPTAFLSALNHNTRHGILVRSGRTIEQLAEVDTVVFDKTGTLTQGQLTVVGIQTIPGRMSAEQVLALAAAAEQRITHPVAEAINNYAQSQNIDIPRRQQWNYEVGLGIRATVEDKEVLVGSDRFLSQENISLADWETRAIPLRHLCDLEQKSATSAWLSLIYVACDGEFQGVIKYADPLRDESPALIQSLQVSGKKIHLLTGDNHQRAKIVAEELNIPLSQVHAQAFPEQKAAIVRELKLAGKTVAFVGDGLNDSVALAYADVSISFANGSDIAREIADVVLMDNDLASLAQALNIATETKKLIEQNTLLVVAPNLMALGLASTVGLNPLIATIIHNGSAIAAGLNSLRPLVQHQLEEQNHWDFQLP</sequence>
<dbReference type="InterPro" id="IPR036412">
    <property type="entry name" value="HAD-like_sf"/>
</dbReference>
<dbReference type="AlphaFoldDB" id="A0A563VMY9"/>
<feature type="region of interest" description="Disordered" evidence="8">
    <location>
        <begin position="8"/>
        <end position="38"/>
    </location>
</feature>
<dbReference type="SFLD" id="SFLDF00027">
    <property type="entry name" value="p-type_atpase"/>
    <property type="match status" value="1"/>
</dbReference>
<evidence type="ECO:0000313" key="10">
    <source>
        <dbReference type="EMBL" id="VEP12788.1"/>
    </source>
</evidence>
<evidence type="ECO:0000259" key="9">
    <source>
        <dbReference type="Pfam" id="PF00122"/>
    </source>
</evidence>
<dbReference type="InterPro" id="IPR023299">
    <property type="entry name" value="ATPase_P-typ_cyto_dom_N"/>
</dbReference>
<evidence type="ECO:0000256" key="1">
    <source>
        <dbReference type="ARBA" id="ARBA00004141"/>
    </source>
</evidence>
<keyword evidence="3" id="KW-0812">Transmembrane</keyword>
<dbReference type="SFLD" id="SFLDG00002">
    <property type="entry name" value="C1.7:_P-type_atpase_like"/>
    <property type="match status" value="1"/>
</dbReference>
<dbReference type="NCBIfam" id="TIGR01525">
    <property type="entry name" value="ATPase-IB_hvy"/>
    <property type="match status" value="1"/>
</dbReference>
<dbReference type="Gene3D" id="2.70.150.10">
    <property type="entry name" value="Calcium-transporting ATPase, cytoplasmic transduction domain A"/>
    <property type="match status" value="1"/>
</dbReference>
<evidence type="ECO:0000256" key="5">
    <source>
        <dbReference type="ARBA" id="ARBA00022989"/>
    </source>
</evidence>